<dbReference type="Gene3D" id="3.40.50.150">
    <property type="entry name" value="Vaccinia Virus protein VP39"/>
    <property type="match status" value="1"/>
</dbReference>
<reference evidence="3 4" key="1">
    <citation type="journal article" date="2016" name="Nat. Commun.">
        <title>Thousands of microbial genomes shed light on interconnected biogeochemical processes in an aquifer system.</title>
        <authorList>
            <person name="Anantharaman K."/>
            <person name="Brown C.T."/>
            <person name="Hug L.A."/>
            <person name="Sharon I."/>
            <person name="Castelle C.J."/>
            <person name="Probst A.J."/>
            <person name="Thomas B.C."/>
            <person name="Singh A."/>
            <person name="Wilkins M.J."/>
            <person name="Karaoz U."/>
            <person name="Brodie E.L."/>
            <person name="Williams K.H."/>
            <person name="Hubbard S.S."/>
            <person name="Banfield J.F."/>
        </authorList>
    </citation>
    <scope>NUCLEOTIDE SEQUENCE [LARGE SCALE GENOMIC DNA]</scope>
</reference>
<accession>A0A1G1KVX2</accession>
<dbReference type="SUPFAM" id="SSF53335">
    <property type="entry name" value="S-adenosyl-L-methionine-dependent methyltransferases"/>
    <property type="match status" value="1"/>
</dbReference>
<dbReference type="NCBIfam" id="NF037959">
    <property type="entry name" value="MFS_SpdSyn"/>
    <property type="match status" value="1"/>
</dbReference>
<protein>
    <recommendedName>
        <fullName evidence="5">PABS domain-containing protein</fullName>
    </recommendedName>
</protein>
<feature type="transmembrane region" description="Helical" evidence="2">
    <location>
        <begin position="149"/>
        <end position="170"/>
    </location>
</feature>
<keyword evidence="2" id="KW-0472">Membrane</keyword>
<dbReference type="PANTHER" id="PTHR43317:SF1">
    <property type="entry name" value="THERMOSPERMINE SYNTHASE ACAULIS5"/>
    <property type="match status" value="1"/>
</dbReference>
<gene>
    <name evidence="3" type="ORF">A3G33_02450</name>
</gene>
<feature type="transmembrane region" description="Helical" evidence="2">
    <location>
        <begin position="46"/>
        <end position="67"/>
    </location>
</feature>
<feature type="transmembrane region" description="Helical" evidence="2">
    <location>
        <begin position="110"/>
        <end position="137"/>
    </location>
</feature>
<comment type="caution">
    <text evidence="3">The sequence shown here is derived from an EMBL/GenBank/DDBJ whole genome shotgun (WGS) entry which is preliminary data.</text>
</comment>
<evidence type="ECO:0000313" key="3">
    <source>
        <dbReference type="EMBL" id="OGW97124.1"/>
    </source>
</evidence>
<dbReference type="GO" id="GO:0006596">
    <property type="term" value="P:polyamine biosynthetic process"/>
    <property type="evidence" value="ECO:0007669"/>
    <property type="project" value="UniProtKB-KW"/>
</dbReference>
<name>A0A1G1KVX2_9BACT</name>
<keyword evidence="2" id="KW-1133">Transmembrane helix</keyword>
<organism evidence="3 4">
    <name type="scientific">Candidatus Danuiimicrobium aquiferis</name>
    <dbReference type="NCBI Taxonomy" id="1801832"/>
    <lineage>
        <taxon>Bacteria</taxon>
        <taxon>Pseudomonadati</taxon>
        <taxon>Candidatus Omnitrophota</taxon>
        <taxon>Candidatus Danuiimicrobium</taxon>
    </lineage>
</organism>
<sequence length="472" mass="51184">MGINLRDKNKTNKHSFLFLLLVLGAQTMIVELAIPRLLAPAFGNTLFCWTAIIGVVMVALTVGYQLGGLATTRKNVKQLILILATLSATWVLGLSLAGEKITSLLSGFGLMFGPLVAATVMAVLPAGFSAAVVPLVVETRTASSGKAAGECYAWSTVGSIIGVLLTGYVLLPQLGIKGAMIVGASAVFFALFLNGGKYVLVIAALFILLNFIFSPRANSSVLLDRNNGYHRIRIVELPGDLKMRTLYLDSTVEGGVKMGDVEPILKYQKRIGEIAQTIPGFSSAFFLGGGSFSMPRYLKSVYPNVQMDVAEIDPDVEKAARTFLELDRKIHVMIGDGRQVLRSQNASYDLIVNDAFHGVREIPFHLITREFNHLVKTKLSTRGIYAINVIGYGFQSELVSGVTRTLKEDFQYVTFFSAAVKSVKNIWILASESPLSLGDKAMEPGTKGKLLTDNCAPVDFLIAKDLARISHR</sequence>
<evidence type="ECO:0000313" key="4">
    <source>
        <dbReference type="Proteomes" id="UP000178187"/>
    </source>
</evidence>
<dbReference type="Pfam" id="PF01564">
    <property type="entry name" value="Spermine_synth"/>
    <property type="match status" value="1"/>
</dbReference>
<dbReference type="Proteomes" id="UP000178187">
    <property type="component" value="Unassembled WGS sequence"/>
</dbReference>
<evidence type="ECO:0008006" key="5">
    <source>
        <dbReference type="Google" id="ProtNLM"/>
    </source>
</evidence>
<dbReference type="InterPro" id="IPR029063">
    <property type="entry name" value="SAM-dependent_MTases_sf"/>
</dbReference>
<proteinExistence type="predicted"/>
<dbReference type="PANTHER" id="PTHR43317">
    <property type="entry name" value="THERMOSPERMINE SYNTHASE ACAULIS5"/>
    <property type="match status" value="1"/>
</dbReference>
<evidence type="ECO:0000256" key="2">
    <source>
        <dbReference type="SAM" id="Phobius"/>
    </source>
</evidence>
<feature type="transmembrane region" description="Helical" evidence="2">
    <location>
        <begin position="79"/>
        <end position="98"/>
    </location>
</feature>
<dbReference type="GO" id="GO:0010487">
    <property type="term" value="F:thermospermine synthase activity"/>
    <property type="evidence" value="ECO:0007669"/>
    <property type="project" value="TreeGrafter"/>
</dbReference>
<keyword evidence="2" id="KW-0812">Transmembrane</keyword>
<feature type="transmembrane region" description="Helical" evidence="2">
    <location>
        <begin position="16"/>
        <end position="34"/>
    </location>
</feature>
<keyword evidence="1" id="KW-0620">Polyamine biosynthesis</keyword>
<evidence type="ECO:0000256" key="1">
    <source>
        <dbReference type="ARBA" id="ARBA00023115"/>
    </source>
</evidence>
<dbReference type="AlphaFoldDB" id="A0A1G1KVX2"/>
<dbReference type="EMBL" id="MHFR01000044">
    <property type="protein sequence ID" value="OGW97124.1"/>
    <property type="molecule type" value="Genomic_DNA"/>
</dbReference>